<comment type="similarity">
    <text evidence="2 12">Belongs to the ATPase protein 8 family.</text>
</comment>
<evidence type="ECO:0000256" key="6">
    <source>
        <dbReference type="ARBA" id="ARBA00022692"/>
    </source>
</evidence>
<organism evidence="14">
    <name type="scientific">Dryocoetes autographus</name>
    <name type="common">Hairy spruce bark beetle</name>
    <dbReference type="NCBI Taxonomy" id="124009"/>
    <lineage>
        <taxon>Eukaryota</taxon>
        <taxon>Metazoa</taxon>
        <taxon>Ecdysozoa</taxon>
        <taxon>Arthropoda</taxon>
        <taxon>Hexapoda</taxon>
        <taxon>Insecta</taxon>
        <taxon>Pterygota</taxon>
        <taxon>Neoptera</taxon>
        <taxon>Endopterygota</taxon>
        <taxon>Coleoptera</taxon>
        <taxon>Polyphaga</taxon>
        <taxon>Cucujiformia</taxon>
        <taxon>Curculionidae</taxon>
        <taxon>Scolytinae</taxon>
        <taxon>Dryocoetes</taxon>
    </lineage>
</organism>
<evidence type="ECO:0000256" key="1">
    <source>
        <dbReference type="ARBA" id="ARBA00004304"/>
    </source>
</evidence>
<geneLocation type="mitochondrion" evidence="14"/>
<dbReference type="GO" id="GO:0045259">
    <property type="term" value="C:proton-transporting ATP synthase complex"/>
    <property type="evidence" value="ECO:0007669"/>
    <property type="project" value="UniProtKB-KW"/>
</dbReference>
<accession>A0A343A6E8</accession>
<keyword evidence="11 13" id="KW-0472">Membrane</keyword>
<gene>
    <name evidence="14" type="primary">atp8</name>
</gene>
<evidence type="ECO:0000256" key="12">
    <source>
        <dbReference type="RuleBase" id="RU003661"/>
    </source>
</evidence>
<protein>
    <recommendedName>
        <fullName evidence="12">ATP synthase complex subunit 8</fullName>
    </recommendedName>
</protein>
<dbReference type="Pfam" id="PF00895">
    <property type="entry name" value="ATP-synt_8"/>
    <property type="match status" value="1"/>
</dbReference>
<evidence type="ECO:0000256" key="10">
    <source>
        <dbReference type="ARBA" id="ARBA00023128"/>
    </source>
</evidence>
<dbReference type="GeneID" id="34948110"/>
<evidence type="ECO:0000256" key="2">
    <source>
        <dbReference type="ARBA" id="ARBA00008892"/>
    </source>
</evidence>
<keyword evidence="10 12" id="KW-0496">Mitochondrion</keyword>
<comment type="subunit">
    <text evidence="3">F-type ATPases have 2 components, CF(1) - the catalytic core - and CF(0) - the membrane proton channel.</text>
</comment>
<evidence type="ECO:0000313" key="15">
    <source>
        <dbReference type="EMBL" id="AYN50458.1"/>
    </source>
</evidence>
<evidence type="ECO:0000256" key="5">
    <source>
        <dbReference type="ARBA" id="ARBA00022547"/>
    </source>
</evidence>
<dbReference type="AlphaFoldDB" id="A0A343A6E8"/>
<reference evidence="15" key="1">
    <citation type="journal article" date="2014" name="Mol. Biol. Evol.">
        <title>Bulk de novo mitogenome assembly from pooled total DNA elucidates the phylogeny of weevils (Coleoptera: Curculionoidea).</title>
        <authorList>
            <person name="Gillett C.P."/>
            <person name="Crampton-Platt A."/>
            <person name="Timmermans M.J."/>
            <person name="Jordal B.H."/>
            <person name="Emerson B.C."/>
            <person name="Vogler A.P."/>
        </authorList>
    </citation>
    <scope>NUCLEOTIDE SEQUENCE</scope>
</reference>
<reference evidence="14" key="2">
    <citation type="submission" date="2016-04" db="EMBL/GenBank/DDBJ databases">
        <title>Mitochondria of Scolytid beetles.</title>
        <authorList>
            <person name="Miller K."/>
            <person name="Linard B."/>
            <person name="Vogler A.P."/>
        </authorList>
    </citation>
    <scope>NUCLEOTIDE SEQUENCE</scope>
</reference>
<evidence type="ECO:0000256" key="11">
    <source>
        <dbReference type="ARBA" id="ARBA00023136"/>
    </source>
</evidence>
<evidence type="ECO:0000256" key="8">
    <source>
        <dbReference type="ARBA" id="ARBA00022989"/>
    </source>
</evidence>
<keyword evidence="5 12" id="KW-0138">CF(0)</keyword>
<keyword evidence="4 12" id="KW-0813">Transport</keyword>
<dbReference type="InterPro" id="IPR001421">
    <property type="entry name" value="ATP8_metazoa"/>
</dbReference>
<comment type="subcellular location">
    <subcellularLocation>
        <location evidence="1 12">Mitochondrion membrane</location>
        <topology evidence="1 12">Single-pass membrane protein</topology>
    </subcellularLocation>
</comment>
<feature type="transmembrane region" description="Helical" evidence="13">
    <location>
        <begin position="12"/>
        <end position="34"/>
    </location>
</feature>
<dbReference type="EMBL" id="MH473538">
    <property type="protein sequence ID" value="AYN50458.1"/>
    <property type="molecule type" value="Genomic_DNA"/>
</dbReference>
<evidence type="ECO:0000313" key="14">
    <source>
        <dbReference type="EMBL" id="AOY40127.1"/>
    </source>
</evidence>
<keyword evidence="8 13" id="KW-1133">Transmembrane helix</keyword>
<dbReference type="GO" id="GO:0015986">
    <property type="term" value="P:proton motive force-driven ATP synthesis"/>
    <property type="evidence" value="ECO:0007669"/>
    <property type="project" value="InterPro"/>
</dbReference>
<evidence type="ECO:0000256" key="9">
    <source>
        <dbReference type="ARBA" id="ARBA00023065"/>
    </source>
</evidence>
<keyword evidence="9 12" id="KW-0406">Ion transport</keyword>
<dbReference type="EMBL" id="KX035207">
    <property type="protein sequence ID" value="AOY40127.1"/>
    <property type="molecule type" value="Genomic_DNA"/>
</dbReference>
<evidence type="ECO:0000256" key="4">
    <source>
        <dbReference type="ARBA" id="ARBA00022448"/>
    </source>
</evidence>
<name>A0A343A6E8_DRYAU</name>
<evidence type="ECO:0000256" key="7">
    <source>
        <dbReference type="ARBA" id="ARBA00022781"/>
    </source>
</evidence>
<keyword evidence="6 12" id="KW-0812">Transmembrane</keyword>
<dbReference type="GO" id="GO:0015078">
    <property type="term" value="F:proton transmembrane transporter activity"/>
    <property type="evidence" value="ECO:0007669"/>
    <property type="project" value="InterPro"/>
</dbReference>
<dbReference type="GO" id="GO:0031966">
    <property type="term" value="C:mitochondrial membrane"/>
    <property type="evidence" value="ECO:0007669"/>
    <property type="project" value="UniProtKB-SubCell"/>
</dbReference>
<proteinExistence type="inferred from homology"/>
<keyword evidence="7 12" id="KW-0375">Hydrogen ion transport</keyword>
<reference evidence="15" key="3">
    <citation type="submission" date="2018-06" db="EMBL/GenBank/DDBJ databases">
        <authorList>
            <person name="James G."/>
        </authorList>
    </citation>
    <scope>NUCLEOTIDE SEQUENCE</scope>
</reference>
<evidence type="ECO:0000256" key="13">
    <source>
        <dbReference type="SAM" id="Phobius"/>
    </source>
</evidence>
<sequence>MPQMAPISWITLYLFFFILFIMTIILNYFLFYYLPMYKTTKNKNLFLSWKW</sequence>
<evidence type="ECO:0000256" key="3">
    <source>
        <dbReference type="ARBA" id="ARBA00011291"/>
    </source>
</evidence>
<dbReference type="RefSeq" id="YP_009441919.1">
    <property type="nucleotide sequence ID" value="NC_036287.1"/>
</dbReference>